<dbReference type="AlphaFoldDB" id="A0A0P6VNE5"/>
<dbReference type="EMBL" id="LJYW01000001">
    <property type="protein sequence ID" value="KPL51794.1"/>
    <property type="molecule type" value="Genomic_DNA"/>
</dbReference>
<dbReference type="RefSeq" id="WP_054357957.1">
    <property type="nucleotide sequence ID" value="NZ_LJYW01000001.1"/>
</dbReference>
<evidence type="ECO:0000259" key="14">
    <source>
        <dbReference type="Pfam" id="PF12623"/>
    </source>
</evidence>
<dbReference type="PANTHER" id="PTHR21404">
    <property type="entry name" value="HEN1"/>
    <property type="match status" value="1"/>
</dbReference>
<dbReference type="Pfam" id="PF08242">
    <property type="entry name" value="Methyltransf_12"/>
    <property type="match status" value="1"/>
</dbReference>
<evidence type="ECO:0000256" key="7">
    <source>
        <dbReference type="ARBA" id="ARBA00022723"/>
    </source>
</evidence>
<proteinExistence type="inferred from homology"/>
<dbReference type="InterPro" id="IPR038546">
    <property type="entry name" value="Hen1_N_sf"/>
</dbReference>
<dbReference type="GO" id="GO:0090486">
    <property type="term" value="F:small RNA 2'-O-methyltransferase activity"/>
    <property type="evidence" value="ECO:0007669"/>
    <property type="project" value="UniProtKB-EC"/>
</dbReference>
<dbReference type="PANTHER" id="PTHR21404:SF3">
    <property type="entry name" value="SMALL RNA 2'-O-METHYLTRANSFERASE"/>
    <property type="match status" value="1"/>
</dbReference>
<dbReference type="Gene3D" id="3.30.1610.20">
    <property type="entry name" value="Hen1, N-terminal domain"/>
    <property type="match status" value="1"/>
</dbReference>
<dbReference type="CDD" id="cd02440">
    <property type="entry name" value="AdoMet_MTases"/>
    <property type="match status" value="1"/>
</dbReference>
<evidence type="ECO:0000256" key="8">
    <source>
        <dbReference type="ARBA" id="ARBA00022842"/>
    </source>
</evidence>
<reference evidence="15 16" key="2">
    <citation type="submission" date="2015-10" db="EMBL/GenBank/DDBJ databases">
        <title>Draft Genome Sequence of Prosthecomicrobium hirschii ATCC 27832.</title>
        <authorList>
            <person name="Daniel J."/>
            <person name="Givan S.A."/>
            <person name="Brun Y.V."/>
            <person name="Brown P.J."/>
        </authorList>
    </citation>
    <scope>NUCLEOTIDE SEQUENCE [LARGE SCALE GENOMIC DNA]</scope>
    <source>
        <strain evidence="15 16">16</strain>
    </source>
</reference>
<dbReference type="Pfam" id="PF12623">
    <property type="entry name" value="Hen1_L"/>
    <property type="match status" value="1"/>
</dbReference>
<dbReference type="NCBIfam" id="TIGR04074">
    <property type="entry name" value="bacter_Hen1"/>
    <property type="match status" value="1"/>
</dbReference>
<evidence type="ECO:0000256" key="4">
    <source>
        <dbReference type="ARBA" id="ARBA00022603"/>
    </source>
</evidence>
<comment type="catalytic activity">
    <reaction evidence="12">
        <text>small RNA 3'-end nucleotide + S-adenosyl-L-methionine = small RNA 3'-end 2'-O-methylnucleotide + S-adenosyl-L-homocysteine + H(+)</text>
        <dbReference type="Rhea" id="RHEA:37887"/>
        <dbReference type="Rhea" id="RHEA-COMP:10415"/>
        <dbReference type="Rhea" id="RHEA-COMP:10416"/>
        <dbReference type="ChEBI" id="CHEBI:15378"/>
        <dbReference type="ChEBI" id="CHEBI:57856"/>
        <dbReference type="ChEBI" id="CHEBI:59789"/>
        <dbReference type="ChEBI" id="CHEBI:74896"/>
        <dbReference type="ChEBI" id="CHEBI:74898"/>
        <dbReference type="EC" id="2.1.1.386"/>
    </reaction>
</comment>
<evidence type="ECO:0000256" key="11">
    <source>
        <dbReference type="ARBA" id="ARBA00035025"/>
    </source>
</evidence>
<dbReference type="InterPro" id="IPR024026">
    <property type="entry name" value="3'-RNA_MeTfrase_Hen1_bac"/>
</dbReference>
<comment type="cofactor">
    <cofactor evidence="1">
        <name>Mg(2+)</name>
        <dbReference type="ChEBI" id="CHEBI:18420"/>
    </cofactor>
</comment>
<evidence type="ECO:0000256" key="3">
    <source>
        <dbReference type="ARBA" id="ARBA00021330"/>
    </source>
</evidence>
<sequence length="462" mass="51345">MFLSVTTTHRPATDLGYLLRKNPARMHETELSFGRALTVYPEASEDRCTAALVLDVDPIGLVRGKGDAGGLMDQYVNDRPYAASSFLSVAMGRAWREAIAGQSKDRQALADAAIPLAASVTPLPARGGADLVRDLFVPLGYEVTVEPIALDPVRTDWGDSPYVALTLKATTRLSALLTHLYVLIPVLDDRKHYFVGDDELQKLMAKGDGWLEDHPLKELIVNRYLKHRRSLVQDALAQLAGDEGEAETALDAAPKDTAEATIETPLRLHDLRLDTVAQRLKDLGAKRILDLGCGEAKLIRRLVQEKQFEEIVGVEVSSVSLARADERLKRLPELQRARITLLHGALIYRDQRLRGYDAAALVEVIEHVEPDRLDHLERAVFGDARPDAVIVTTPNADYNALFPTLPAGRFRHADHRFEWTRAEFEAWCARIGEDYGYRWTTEPLGPVDDAHGAPSQMAVFQR</sequence>
<evidence type="ECO:0000256" key="6">
    <source>
        <dbReference type="ARBA" id="ARBA00022691"/>
    </source>
</evidence>
<gene>
    <name evidence="15" type="ORF">ABB55_05750</name>
</gene>
<name>A0A0P6VNE5_9HYPH</name>
<evidence type="ECO:0000256" key="9">
    <source>
        <dbReference type="ARBA" id="ARBA00022884"/>
    </source>
</evidence>
<evidence type="ECO:0000256" key="12">
    <source>
        <dbReference type="ARBA" id="ARBA00048418"/>
    </source>
</evidence>
<evidence type="ECO:0000313" key="16">
    <source>
        <dbReference type="Proteomes" id="UP000048984"/>
    </source>
</evidence>
<comment type="caution">
    <text evidence="15">The sequence shown here is derived from an EMBL/GenBank/DDBJ whole genome shotgun (WGS) entry which is preliminary data.</text>
</comment>
<protein>
    <recommendedName>
        <fullName evidence="3">Small RNA 2'-O-methyltransferase</fullName>
        <ecNumber evidence="11">2.1.1.386</ecNumber>
    </recommendedName>
</protein>
<dbReference type="SUPFAM" id="SSF53335">
    <property type="entry name" value="S-adenosyl-L-methionine-dependent methyltransferases"/>
    <property type="match status" value="1"/>
</dbReference>
<dbReference type="Proteomes" id="UP000048984">
    <property type="component" value="Unassembled WGS sequence"/>
</dbReference>
<dbReference type="InterPro" id="IPR029063">
    <property type="entry name" value="SAM-dependent_MTases_sf"/>
</dbReference>
<reference evidence="15 16" key="1">
    <citation type="submission" date="2015-09" db="EMBL/GenBank/DDBJ databases">
        <authorList>
            <person name="Jackson K.R."/>
            <person name="Lunt B.L."/>
            <person name="Fisher J.N.B."/>
            <person name="Gardner A.V."/>
            <person name="Bailey M.E."/>
            <person name="Deus L.M."/>
            <person name="Earl A.S."/>
            <person name="Gibby P.D."/>
            <person name="Hartmann K.A."/>
            <person name="Liu J.E."/>
            <person name="Manci A.M."/>
            <person name="Nielsen D.A."/>
            <person name="Solomon M.B."/>
            <person name="Breakwell D.P."/>
            <person name="Burnett S.H."/>
            <person name="Grose J.H."/>
        </authorList>
    </citation>
    <scope>NUCLEOTIDE SEQUENCE [LARGE SCALE GENOMIC DNA]</scope>
    <source>
        <strain evidence="15 16">16</strain>
    </source>
</reference>
<accession>A0A0P6VNE5</accession>
<dbReference type="InterPro" id="IPR026610">
    <property type="entry name" value="Hen1"/>
</dbReference>
<dbReference type="GO" id="GO:0003723">
    <property type="term" value="F:RNA binding"/>
    <property type="evidence" value="ECO:0007669"/>
    <property type="project" value="UniProtKB-KW"/>
</dbReference>
<evidence type="ECO:0000313" key="15">
    <source>
        <dbReference type="EMBL" id="KPL51794.1"/>
    </source>
</evidence>
<dbReference type="STRING" id="665126.ABB55_05750"/>
<organism evidence="15 16">
    <name type="scientific">Prosthecodimorpha hirschii</name>
    <dbReference type="NCBI Taxonomy" id="665126"/>
    <lineage>
        <taxon>Bacteria</taxon>
        <taxon>Pseudomonadati</taxon>
        <taxon>Pseudomonadota</taxon>
        <taxon>Alphaproteobacteria</taxon>
        <taxon>Hyphomicrobiales</taxon>
        <taxon>Ancalomicrobiaceae</taxon>
        <taxon>Prosthecodimorpha</taxon>
    </lineage>
</organism>
<evidence type="ECO:0000256" key="2">
    <source>
        <dbReference type="ARBA" id="ARBA00009026"/>
    </source>
</evidence>
<keyword evidence="5 15" id="KW-0808">Transferase</keyword>
<dbReference type="InterPro" id="IPR024740">
    <property type="entry name" value="Hen1_N"/>
</dbReference>
<keyword evidence="4 15" id="KW-0489">Methyltransferase</keyword>
<dbReference type="GO" id="GO:0046872">
    <property type="term" value="F:metal ion binding"/>
    <property type="evidence" value="ECO:0007669"/>
    <property type="project" value="UniProtKB-KW"/>
</dbReference>
<feature type="domain" description="Hen1 N-terminal" evidence="14">
    <location>
        <begin position="1"/>
        <end position="240"/>
    </location>
</feature>
<keyword evidence="9" id="KW-0694">RNA-binding</keyword>
<dbReference type="Gene3D" id="3.40.50.150">
    <property type="entry name" value="Vaccinia Virus protein VP39"/>
    <property type="match status" value="1"/>
</dbReference>
<keyword evidence="7" id="KW-0479">Metal-binding</keyword>
<comment type="similarity">
    <text evidence="2">Belongs to the methyltransferase superfamily. HEN1 family.</text>
</comment>
<keyword evidence="6" id="KW-0949">S-adenosyl-L-methionine</keyword>
<dbReference type="EC" id="2.1.1.386" evidence="11"/>
<keyword evidence="10" id="KW-0943">RNA-mediated gene silencing</keyword>
<keyword evidence="16" id="KW-1185">Reference proteome</keyword>
<dbReference type="InterPro" id="IPR013217">
    <property type="entry name" value="Methyltransf_12"/>
</dbReference>
<feature type="domain" description="Methyltransferase type 12" evidence="13">
    <location>
        <begin position="289"/>
        <end position="378"/>
    </location>
</feature>
<evidence type="ECO:0000256" key="5">
    <source>
        <dbReference type="ARBA" id="ARBA00022679"/>
    </source>
</evidence>
<evidence type="ECO:0000256" key="1">
    <source>
        <dbReference type="ARBA" id="ARBA00001946"/>
    </source>
</evidence>
<evidence type="ECO:0000259" key="13">
    <source>
        <dbReference type="Pfam" id="PF08242"/>
    </source>
</evidence>
<dbReference type="GO" id="GO:0001510">
    <property type="term" value="P:RNA methylation"/>
    <property type="evidence" value="ECO:0007669"/>
    <property type="project" value="InterPro"/>
</dbReference>
<evidence type="ECO:0000256" key="10">
    <source>
        <dbReference type="ARBA" id="ARBA00023158"/>
    </source>
</evidence>
<dbReference type="GO" id="GO:0031047">
    <property type="term" value="P:regulatory ncRNA-mediated gene silencing"/>
    <property type="evidence" value="ECO:0007669"/>
    <property type="project" value="UniProtKB-KW"/>
</dbReference>
<keyword evidence="8" id="KW-0460">Magnesium</keyword>